<dbReference type="SMART" id="SM00823">
    <property type="entry name" value="PKS_PP"/>
    <property type="match status" value="3"/>
</dbReference>
<dbReference type="InterPro" id="IPR018201">
    <property type="entry name" value="Ketoacyl_synth_AS"/>
</dbReference>
<evidence type="ECO:0000256" key="1">
    <source>
        <dbReference type="ARBA" id="ARBA00001957"/>
    </source>
</evidence>
<dbReference type="FunFam" id="3.40.47.10:FF:000019">
    <property type="entry name" value="Polyketide synthase type I"/>
    <property type="match status" value="3"/>
</dbReference>
<dbReference type="Pfam" id="PF18369">
    <property type="entry name" value="PKS_DE"/>
    <property type="match status" value="2"/>
</dbReference>
<keyword evidence="14" id="KW-1185">Reference proteome</keyword>
<organism evidence="13 14">
    <name type="scientific">Micromonospora robiginosa</name>
    <dbReference type="NCBI Taxonomy" id="2749844"/>
    <lineage>
        <taxon>Bacteria</taxon>
        <taxon>Bacillati</taxon>
        <taxon>Actinomycetota</taxon>
        <taxon>Actinomycetes</taxon>
        <taxon>Micromonosporales</taxon>
        <taxon>Micromonosporaceae</taxon>
        <taxon>Micromonospora</taxon>
    </lineage>
</organism>
<dbReference type="NCBIfam" id="NF045894">
    <property type="entry name" value="PKS_plus_SDR"/>
    <property type="match status" value="2"/>
</dbReference>
<evidence type="ECO:0000256" key="8">
    <source>
        <dbReference type="ARBA" id="ARBA00023315"/>
    </source>
</evidence>
<dbReference type="InterPro" id="IPR020806">
    <property type="entry name" value="PKS_PP-bd"/>
</dbReference>
<dbReference type="InterPro" id="IPR014030">
    <property type="entry name" value="Ketoacyl_synth_N"/>
</dbReference>
<dbReference type="Pfam" id="PF00109">
    <property type="entry name" value="ketoacyl-synt"/>
    <property type="match status" value="3"/>
</dbReference>
<feature type="domain" description="Carrier" evidence="10">
    <location>
        <begin position="1669"/>
        <end position="1744"/>
    </location>
</feature>
<dbReference type="SMART" id="SM00827">
    <property type="entry name" value="PKS_AT"/>
    <property type="match status" value="3"/>
</dbReference>
<dbReference type="Gene3D" id="3.40.366.10">
    <property type="entry name" value="Malonyl-Coenzyme A Acyl Carrier Protein, domain 2"/>
    <property type="match status" value="3"/>
</dbReference>
<evidence type="ECO:0000256" key="4">
    <source>
        <dbReference type="ARBA" id="ARBA00022553"/>
    </source>
</evidence>
<keyword evidence="7" id="KW-0511">Multifunctional enzyme</keyword>
<dbReference type="SMART" id="SM00822">
    <property type="entry name" value="PKS_KR"/>
    <property type="match status" value="3"/>
</dbReference>
<dbReference type="Pfam" id="PF08990">
    <property type="entry name" value="Docking"/>
    <property type="match status" value="1"/>
</dbReference>
<feature type="domain" description="Ketosynthase family 3 (KS3)" evidence="11">
    <location>
        <begin position="33"/>
        <end position="459"/>
    </location>
</feature>
<dbReference type="PANTHER" id="PTHR43775">
    <property type="entry name" value="FATTY ACID SYNTHASE"/>
    <property type="match status" value="1"/>
</dbReference>
<dbReference type="SMART" id="SM00825">
    <property type="entry name" value="PKS_KS"/>
    <property type="match status" value="3"/>
</dbReference>
<dbReference type="Proteomes" id="UP000510844">
    <property type="component" value="Chromosome"/>
</dbReference>
<dbReference type="InterPro" id="IPR014043">
    <property type="entry name" value="Acyl_transferase_dom"/>
</dbReference>
<dbReference type="CDD" id="cd08952">
    <property type="entry name" value="KR_1_SDR_x"/>
    <property type="match status" value="2"/>
</dbReference>
<dbReference type="InterPro" id="IPR001227">
    <property type="entry name" value="Ac_transferase_dom_sf"/>
</dbReference>
<dbReference type="Pfam" id="PF00698">
    <property type="entry name" value="Acyl_transf_1"/>
    <property type="match status" value="3"/>
</dbReference>
<dbReference type="InterPro" id="IPR049552">
    <property type="entry name" value="PKS_DH_N"/>
</dbReference>
<dbReference type="Pfam" id="PF02801">
    <property type="entry name" value="Ketoacyl-synt_C"/>
    <property type="match status" value="3"/>
</dbReference>
<reference evidence="14" key="1">
    <citation type="submission" date="2020-07" db="EMBL/GenBank/DDBJ databases">
        <title>A new Micromonospora strain with potent antibiotic activity isolated from the microbiome of a mid-Atlantic deep-sea sponge.</title>
        <authorList>
            <person name="Back C.R."/>
            <person name="Stennett H.L."/>
            <person name="Williams S.E."/>
            <person name="Wang L."/>
            <person name="Ojeda Gomez J."/>
            <person name="Abdulle O.M."/>
            <person name="Duffy T."/>
            <person name="Hendry K.R."/>
            <person name="Powell D."/>
            <person name="Stach J.E."/>
            <person name="Essex-Lopresti A.E."/>
            <person name="Willis C.L."/>
            <person name="Curnow P."/>
            <person name="Race P.R."/>
        </authorList>
    </citation>
    <scope>NUCLEOTIDE SEQUENCE [LARGE SCALE GENOMIC DNA]</scope>
    <source>
        <strain evidence="14">28ISP2-46</strain>
    </source>
</reference>
<dbReference type="InterPro" id="IPR014031">
    <property type="entry name" value="Ketoacyl_synth_C"/>
</dbReference>
<accession>A0A7L6B151</accession>
<dbReference type="Gene3D" id="1.10.1200.10">
    <property type="entry name" value="ACP-like"/>
    <property type="match status" value="3"/>
</dbReference>
<dbReference type="Pfam" id="PF00550">
    <property type="entry name" value="PP-binding"/>
    <property type="match status" value="3"/>
</dbReference>
<dbReference type="InterPro" id="IPR036291">
    <property type="entry name" value="NAD(P)-bd_dom_sf"/>
</dbReference>
<feature type="active site" description="Proton acceptor; for dehydratase activity" evidence="9">
    <location>
        <position position="956"/>
    </location>
</feature>
<dbReference type="PROSITE" id="PS52019">
    <property type="entry name" value="PKS_MFAS_DH"/>
    <property type="match status" value="1"/>
</dbReference>
<dbReference type="InterPro" id="IPR009081">
    <property type="entry name" value="PP-bd_ACP"/>
</dbReference>
<dbReference type="GO" id="GO:0006633">
    <property type="term" value="P:fatty acid biosynthetic process"/>
    <property type="evidence" value="ECO:0007669"/>
    <property type="project" value="InterPro"/>
</dbReference>
<dbReference type="PROSITE" id="PS00012">
    <property type="entry name" value="PHOSPHOPANTETHEINE"/>
    <property type="match status" value="3"/>
</dbReference>
<evidence type="ECO:0000259" key="10">
    <source>
        <dbReference type="PROSITE" id="PS50075"/>
    </source>
</evidence>
<dbReference type="InterPro" id="IPR036736">
    <property type="entry name" value="ACP-like_sf"/>
</dbReference>
<dbReference type="PROSITE" id="PS52004">
    <property type="entry name" value="KS3_2"/>
    <property type="match status" value="3"/>
</dbReference>
<evidence type="ECO:0000256" key="7">
    <source>
        <dbReference type="ARBA" id="ARBA00023268"/>
    </source>
</evidence>
<dbReference type="SUPFAM" id="SSF55048">
    <property type="entry name" value="Probable ACP-binding domain of malonyl-CoA ACP transacylase"/>
    <property type="match status" value="3"/>
</dbReference>
<feature type="region of interest" description="N-terminal hotdog fold" evidence="9">
    <location>
        <begin position="924"/>
        <end position="1048"/>
    </location>
</feature>
<dbReference type="GO" id="GO:0004312">
    <property type="term" value="F:fatty acid synthase activity"/>
    <property type="evidence" value="ECO:0007669"/>
    <property type="project" value="TreeGrafter"/>
</dbReference>
<dbReference type="SMART" id="SM01294">
    <property type="entry name" value="PKS_PP_betabranch"/>
    <property type="match status" value="2"/>
</dbReference>
<feature type="active site" description="Proton donor; for dehydratase activity" evidence="9">
    <location>
        <position position="1120"/>
    </location>
</feature>
<dbReference type="InterPro" id="IPR050091">
    <property type="entry name" value="PKS_NRPS_Biosynth_Enz"/>
</dbReference>
<name>A0A7L6B151_9ACTN</name>
<dbReference type="Gene3D" id="6.10.140.1830">
    <property type="match status" value="2"/>
</dbReference>
<dbReference type="PROSITE" id="PS00606">
    <property type="entry name" value="KS3_1"/>
    <property type="match status" value="3"/>
</dbReference>
<dbReference type="KEGG" id="mfeu:H1D33_20370"/>
<dbReference type="CDD" id="cd00833">
    <property type="entry name" value="PKS"/>
    <property type="match status" value="3"/>
</dbReference>
<dbReference type="FunFam" id="1.10.1200.10:FF:000007">
    <property type="entry name" value="Probable polyketide synthase pks17"/>
    <property type="match status" value="3"/>
</dbReference>
<dbReference type="InterPro" id="IPR016036">
    <property type="entry name" value="Malonyl_transacylase_ACP-bd"/>
</dbReference>
<dbReference type="Pfam" id="PF14765">
    <property type="entry name" value="PS-DH"/>
    <property type="match status" value="1"/>
</dbReference>
<feature type="domain" description="Ketosynthase family 3 (KS3)" evidence="11">
    <location>
        <begin position="3303"/>
        <end position="3729"/>
    </location>
</feature>
<keyword evidence="4" id="KW-0597">Phosphoprotein</keyword>
<dbReference type="InterPro" id="IPR042104">
    <property type="entry name" value="PKS_dehydratase_sf"/>
</dbReference>
<dbReference type="CDD" id="cd08956">
    <property type="entry name" value="KR_3_FAS_SDR_x"/>
    <property type="match status" value="1"/>
</dbReference>
<dbReference type="Pfam" id="PF16197">
    <property type="entry name" value="KAsynt_C_assoc"/>
    <property type="match status" value="3"/>
</dbReference>
<dbReference type="InterPro" id="IPR032821">
    <property type="entry name" value="PKS_assoc"/>
</dbReference>
<evidence type="ECO:0000313" key="14">
    <source>
        <dbReference type="Proteomes" id="UP000510844"/>
    </source>
</evidence>
<reference evidence="13 14" key="2">
    <citation type="journal article" date="2021" name="Mar. Drugs">
        <title>A New Micromonospora Strain with Antibiotic Activity Isolated from the Microbiome of a Mid-Atlantic Deep-Sea Sponge.</title>
        <authorList>
            <person name="Back C.R."/>
            <person name="Stennett H.L."/>
            <person name="Williams S.E."/>
            <person name="Wang L."/>
            <person name="Ojeda Gomez J."/>
            <person name="Abdulle O.M."/>
            <person name="Duffy T."/>
            <person name="Neal C."/>
            <person name="Mantell J."/>
            <person name="Jepson M.A."/>
            <person name="Hendry K.R."/>
            <person name="Powell D."/>
            <person name="Stach J.E.M."/>
            <person name="Essex-Lopresti A.E."/>
            <person name="Willis C.L."/>
            <person name="Curnow P."/>
            <person name="Race P.R."/>
        </authorList>
    </citation>
    <scope>NUCLEOTIDE SEQUENCE [LARGE SCALE GENOMIC DNA]</scope>
    <source>
        <strain evidence="13 14">28ISP2-46</strain>
    </source>
</reference>
<dbReference type="GO" id="GO:0004315">
    <property type="term" value="F:3-oxoacyl-[acyl-carrier-protein] synthase activity"/>
    <property type="evidence" value="ECO:0007669"/>
    <property type="project" value="InterPro"/>
</dbReference>
<evidence type="ECO:0000256" key="6">
    <source>
        <dbReference type="ARBA" id="ARBA00023194"/>
    </source>
</evidence>
<dbReference type="InterPro" id="IPR020807">
    <property type="entry name" value="PKS_DH"/>
</dbReference>
<dbReference type="InterPro" id="IPR057326">
    <property type="entry name" value="KR_dom"/>
</dbReference>
<dbReference type="Pfam" id="PF21089">
    <property type="entry name" value="PKS_DH_N"/>
    <property type="match status" value="1"/>
</dbReference>
<evidence type="ECO:0000256" key="2">
    <source>
        <dbReference type="ARBA" id="ARBA00004792"/>
    </source>
</evidence>
<dbReference type="Gene3D" id="3.40.47.10">
    <property type="match status" value="3"/>
</dbReference>
<dbReference type="SMART" id="SM00826">
    <property type="entry name" value="PKS_DH"/>
    <property type="match status" value="1"/>
</dbReference>
<evidence type="ECO:0000313" key="13">
    <source>
        <dbReference type="EMBL" id="QLQ35708.1"/>
    </source>
</evidence>
<dbReference type="SUPFAM" id="SSF52151">
    <property type="entry name" value="FabD/lysophospholipase-like"/>
    <property type="match status" value="3"/>
</dbReference>
<dbReference type="SUPFAM" id="SSF51735">
    <property type="entry name" value="NAD(P)-binding Rossmann-fold domains"/>
    <property type="match status" value="6"/>
</dbReference>
<dbReference type="Gene3D" id="3.40.50.720">
    <property type="entry name" value="NAD(P)-binding Rossmann-like Domain"/>
    <property type="match status" value="3"/>
</dbReference>
<dbReference type="Gene3D" id="3.10.129.110">
    <property type="entry name" value="Polyketide synthase dehydratase"/>
    <property type="match status" value="1"/>
</dbReference>
<dbReference type="GO" id="GO:0031177">
    <property type="term" value="F:phosphopantetheine binding"/>
    <property type="evidence" value="ECO:0007669"/>
    <property type="project" value="InterPro"/>
</dbReference>
<sequence length="4904" mass="509519">MPTEAEFLDYLRRATTDLREARRRVREVEAKDREPMAIVGMACRYPGGVHGPDELWQLVADGRDGVGDFPTDRGWDLDRLFSVDPDNPGTSYTDKGGFLYEATEFDPAFFGISPREALAMDPQQRLLLESTWETFESAGLDPHRLRGSRTGVFAGVMYHDYASRVLDLPEGVEGYLGTGNSGSVVSGRVAYTFGLEGPAVTIDTACSSSLVAVHLAVQALRQRDCDLALAGGVTVLSTPGVFAEFSRQRGLAGDGRCKSFAAAADGTGWAEGVGMLLLQRLSDAQRDGRRIHGVIRGSAVNQDGASSGLTTPNGPSQERVIRQALANARLSPADVDVVEAHGTGTTLGDPIEAQALLATYGQDRDGRDPLWLGSVKSNLGHTQAAAGAAGIIKMVQAMRHGVLPRTLHVDEPSPHIDWSAGAVTLLTEARPWPESDRPRRAAVSSFGISGTNAHVIVEQPPAVEEPEDAPGTPPPLAPVLLSARDPEALAAQARRWADHVAADARPVDWAAAARRRANLDARAVVLAADRDELLAGLRALADGEPTPTVVTGAAAPRGRVAFLFSGQGAQRAGMGRDLYDAYPVFAAALDEVCAHLDPLLPQPLKPVLFGDGDLLDQTQFTQAGLFAVEVALHRLARSFGLTPDYLVGHSIGELAAAHVAGVLSLAHAARLVAARGRLMQALPAGGAMLAVAAAETDVTASLAGVPGRAGIAAVNGPAAVVVSGDAEAIDALAAHWTDRGTPTHRLRVSHAFHSALMEPMLAEFASVAAGLDYAPPTVPIVSNLTGRIAEPAEITTADYWVRHVREAVRFADAVDRLAEAGVGTYVELGPSGVLTAMAEGALADPAAVLVPLVRKDRVEPRAVLEALARLHTAGLTVDWDALLADAGAHPVALPTYAFQHERYWLEPVGRLADVSGAGLGAAGHPLLGAAVSVAGEDMVLLTGRLSTGTHPWLADHTVGDVVVLPGAALVELVVRAGDEVGVSRLRELAIAAPLVLPASGGVRVQVRVGPADEAGARAVTVHAQAEDDPEAGWVRHAEGVLEPAVADEPGLPAWPPTTAVEVDLDDWYPTLAGHGLAYGPAFRGLRRAWTGDGEVYAEVALPEEVAGGGTGFAVHPALLDAALHPIGLLLAAEGGGPRVPFAFEGVQVHAVGATALRVRLSRDGGAVRLVAADDAGAPVVSVDTLVLREMTGLTAPGAAARSLFEVSWQPEPVPPVDDLAGWAVLGAPVGGLPSYPDVPAAADAGEDVPHTLVLPVAAPSGVDVPDAVRVTASDVLAVVQAWLAAESLAESRLVVVTRGAVAAVDGDRVVDLAGAAVWGLLRSAQSEHPERIVVADLDRDVDAGALSVLAGVLGDLPGTGGQVAVRGDVVLTPRLVRAAPATAGADAGGVVGAGTVLVTGGTGALGALVAERLVTGHGVRSLVLVSRQGPAAPGADALVERLSGLGASVSVAACDVTDRDQVVRLVAGVEGRLAGVVHTAGVLDDGVVSSISAERLANVLAPKVTAAWWLHEVTRDLDLDLFVVFSSVAGVLGSPGQAAYAAANGVLDALATQRRQDGLPAVSLAWGMWDTEGMAASQSDVDRARSTRAGLGALSPAVGLELFDTALTAGRAVLVPAVIDVPAMRAQIVGGRVPSLLRALLGPVTTRRQAGRGNWADRLAGLDPQEARDQVDALVRGLVAQVLGHGGADSVPTDRAFRELGFDSLTAVDLRNRVNAATGLRLPSTLVFDYPTPQILAGQVYAELAGARADTTGAPEAAATTGLDEPVAIVGMACRYPGGVENPEQLWELLAAGGDGIAEFPADRGWDLESLFDPDPDRSGTSYTRHGGFLYGAPEFDPGFFGISPREALAMDPQQRLLLETSWEAFESAGLDPAGLRGSRTGVFAGVMYHDYASRLMELPAEVEGYIGTGTSASVLSGRVAYSFGLEGPAVTVDTACSSSLVALHLAVQALRSGECDLALAGGVTVMATPGTFIEFSRQRGLSPDGRCKSFAASADGTGWGEGTGVLLVQRLADAQREGRRVLAVVRGSAVNQDGASNGLTAPNGPSQQRVIRQALANARLTTSDVDAVEAHGTGTTLGDPIEAQALLATYGQDRDTPLLLGSVKSNIGHTQAAAGVAGIIKMVLAMRHGIVPPTLHVDEPSPHVDWTAGAITLATAPTPWPDRDRPRRAGVSSFGISGTNAHVILEHAPAPAAPAEFRPGAAVDAGVIPFALSAADRAALPDQAVRLRAHLEAYPEFAPVEVAHALTSSRASFPHRAVVLGRDADELTRGLTALADGETVPTVVTGTALRNPAPVFVFSGHGGHWPGMAVDLLDTSPVFAASVAECEAVLAPWVDWSLTDVLRGADGAPPLVASGVVQPTLWAVMVSLARLWRSLGVRPGAVVGHSQGEIAAACVAGALSLEDAARIVALRSQVLADIAGRGAMASIGLPAERVERMLDRWSGRLCLAVVNGPGSVVVAGDPDALAELVAACAADDVRVRPLDVDYASHSPHVEPVADRLLASLAGITARPAEVPFYSALTGRPTDTTTLDADYWYRNLRQTVNFEQAVRTLLADGHQVFLEIGPHPVLSFGMQETIDDAEHDAAVVNTLRRDAGGWPRMLTALAELHTHGVGVDWAAVCGVRVAASVPLPTYAFHRQRYWPESPVRTGPVAAVEDQADRQFWDAVERADADALAATLAVDGSDARALGEALPLLTEWRQRRRDESTVDAWRYRVRWTPLTAATAARLTGTWLLVAPAAYAGDPLVGQVVAALGEAGAGVVPVTVDDPDRAMLADRLAGLDTGAFTGVLSLLALDETGHPDRPVVPAGLAGTLALTQALGDAGCAAPLWCATRGAVTTGRADPLDHPGQALVWGLGRVAALEHPDRWGGLVDLPAVLDRRARGRLAVVLAGVGDEDQLAVRPSGLFGRRLARAGGDTPTDATGWRPAGTVLVTGGLGSLGAHIARWLATEGADHLVLTGRQGPATPGAAELEAELTALGARVTVAACDVADLDSLRGLVERLAGQDVRIDAVFHAAGVAHAGPLDGTDLAALADGLHAKVAGAVNLDRTFGADVDAFVLFSSGAGVWGGGLQGGYAAGNAFLDALAEDRRRRGLRATAVAWGAWDGGGMMDTEGAADQMFRSGVRPMRPDLAVAVLARALAEDDTTLAVADIAWDRFHQTYALARPRPLIEDLPEVARLLAATRADDEPAEASPLRGRLAGLAEPDRRRALLELVRSNAAAVLGHASAEAVGADRPFRDIGFDSLSAVEMRNRIAEAVGLRLPATLVFDRPTPALLAGWLADRILGVTDAAPAPTRAVAALDEPIAVVAMSCRYPGGVDSPEEFWRLVAEGRDAIGPFPADRGWDLDAIYDPDPDTPGTSYAREGGFVTDVGGFDAGLFGISPREALVMDPQQRLLLETGWELFERAGLAPADMRESSTGVFVGTNGQDYATLLMAARADTEGYQATGNAAAVVSGRLSYTFGLQGPAVTVDTACSSSLVALHLAVQALRAGECDLAMAGGVTVMATPGPFLEFARQRGLAADGRCKSFAGAADGTGWGEGAGLVLLQRLSDARRDGRPVLAVVRGSAVNQDGASNGLTAPNGPAQQRVIRQALANAGLAPADVDAVDGHGTGTRLGDPIEAQALLATYGQDRPADRPLLLGSVKSNIGHTQAAAGVSGVIKMVLALQHGQLPPTLHVDEPTPHVDWSDGGVALLTEARPWPETDRPRRAAVSAFGVSGTNAHVVLEAAPPADDAPTEPEHTAPAPALPLLPWPLSAADDQGLRAQAARLAATDLDDEAAAVARTLATARSHLRHRAVLLAADPDTRSAALRALAAGESHPALHRDVAAPGGTLAMIFSGQGAQHAGMGRELYQALPAFAETLDEVCQHLDAHLPRPLKSVLFAPEGSDEAALLDQTAFTQAGLFAVEVALHRQLADWGVRPDLVAGHSVGEITAAHVAGVLTLPDACTLVGQRGRLMQALPAGGGMLAVAAGETEVTDALAGHADRAAVAAVNGPTAVVVAGADDALSALAEHFTTLGVRTKRLTVSHAFHSPLMEPMLAEFATVAAGLDYAAPVVPLVSNLTGRVADADLIRTPDYWVRHVREAVRFGDTVTHLRDLGVGTLLEVGPDTVLTALAADALPDGGPLVTGVQRPGRDETATLLGALARLHCHGVAVDWAAVLPDADPVALPTYPFRHQRFWPVADGELVGVAAPADADPVDDAFWQVVTAGDGDALAARFGVDPDRPLRDQLPTLADWHQRRRADAVADGWRYRITWPRRQLTAGPADGDWLLVVPGDAAAGPAERIAELIGAHGGTVRTLTVDPAALTRADLAGHLPDGPGRIVSLLALDERPHPAHPGVPAGLTGNLALVQAVTDVAPTGPLWLLTRQAVGTGPGDPLTRPDQATTWGLGLVTALEHPAHAGGLLDLPADLDTAAGDHLLRALTNTDGEDQLAVRPDGIHLRRLTRAPRPARPDGPAWTAPDTVLITGGTGAIGRYAAAWFARHGARTLILVSRRGPDAPGVAETVAELADLGARARVVAADLADRTAVAALVDGLRADGETVRAVVHAAGVGRLNPLRAVTTDELADVVSGKTAGARHLDELLDPAALDLVVYFSSIAAAWGVGDHGAYAAANAFLDAWAQARPAGPARVVSVNWGPWAGGGMVDADHAAAMSRRGVTLLDREPAMAALRAAISGDDTALTVADVDWARFAPVFAAARPRPLIGDLPEVAAPPAGADPADTGGTETLAELRKRLADLTAAEQNRLLVDLIRTAAAEVIGHDSPYALEADRPFRDLGFDSLTAVELRGRLARLTGLAPASSVVFDYPTPQALAEHLRAQLVDESSERELPTVEELDRLEEALTLRERDDLGRVRITMRLHRLLERLGADEPAEPGAEVADRLRTASNQELFDLLDRDLGLS</sequence>
<evidence type="ECO:0000256" key="5">
    <source>
        <dbReference type="ARBA" id="ARBA00022679"/>
    </source>
</evidence>
<protein>
    <submittedName>
        <fullName evidence="13">Type I polyketide synthase</fullName>
    </submittedName>
</protein>
<feature type="domain" description="PKS/mFAS DH" evidence="12">
    <location>
        <begin position="924"/>
        <end position="1196"/>
    </location>
</feature>
<dbReference type="InterPro" id="IPR020841">
    <property type="entry name" value="PKS_Beta-ketoAc_synthase_dom"/>
</dbReference>
<dbReference type="InterPro" id="IPR015083">
    <property type="entry name" value="NorB/c/GfsB-D-like_docking"/>
</dbReference>
<dbReference type="SUPFAM" id="SSF47336">
    <property type="entry name" value="ACP-like"/>
    <property type="match status" value="3"/>
</dbReference>
<feature type="domain" description="Carrier" evidence="10">
    <location>
        <begin position="4748"/>
        <end position="4823"/>
    </location>
</feature>
<dbReference type="InterPro" id="IPR006162">
    <property type="entry name" value="Ppantetheine_attach_site"/>
</dbReference>
<dbReference type="InterPro" id="IPR049551">
    <property type="entry name" value="PKS_DH_C"/>
</dbReference>
<comment type="pathway">
    <text evidence="2">Antibiotic biosynthesis.</text>
</comment>
<dbReference type="FunFam" id="3.40.366.10:FF:000002">
    <property type="entry name" value="Probable polyketide synthase 2"/>
    <property type="match status" value="3"/>
</dbReference>
<dbReference type="Gene3D" id="3.40.50.11460">
    <property type="match status" value="1"/>
</dbReference>
<dbReference type="InterPro" id="IPR016035">
    <property type="entry name" value="Acyl_Trfase/lysoPLipase"/>
</dbReference>
<dbReference type="InterPro" id="IPR049900">
    <property type="entry name" value="PKS_mFAS_DH"/>
</dbReference>
<keyword evidence="3" id="KW-0596">Phosphopantetheine</keyword>
<dbReference type="InterPro" id="IPR013968">
    <property type="entry name" value="PKS_KR"/>
</dbReference>
<dbReference type="GO" id="GO:0033068">
    <property type="term" value="P:macrolide biosynthetic process"/>
    <property type="evidence" value="ECO:0007669"/>
    <property type="project" value="UniProtKB-ARBA"/>
</dbReference>
<dbReference type="Gene3D" id="3.30.70.3290">
    <property type="match status" value="3"/>
</dbReference>
<gene>
    <name evidence="13" type="ORF">H1D33_20370</name>
</gene>
<feature type="domain" description="Ketosynthase family 3 (KS3)" evidence="11">
    <location>
        <begin position="1764"/>
        <end position="2188"/>
    </location>
</feature>
<evidence type="ECO:0000259" key="11">
    <source>
        <dbReference type="PROSITE" id="PS52004"/>
    </source>
</evidence>
<dbReference type="EMBL" id="CP059322">
    <property type="protein sequence ID" value="QLQ35708.1"/>
    <property type="molecule type" value="Genomic_DNA"/>
</dbReference>
<evidence type="ECO:0000259" key="12">
    <source>
        <dbReference type="PROSITE" id="PS52019"/>
    </source>
</evidence>
<keyword evidence="8" id="KW-0012">Acyltransferase</keyword>
<feature type="region of interest" description="C-terminal hotdog fold" evidence="9">
    <location>
        <begin position="1059"/>
        <end position="1196"/>
    </location>
</feature>
<dbReference type="PANTHER" id="PTHR43775:SF51">
    <property type="entry name" value="INACTIVE PHENOLPHTHIOCEROL SYNTHESIS POLYKETIDE SYNTHASE TYPE I PKS1-RELATED"/>
    <property type="match status" value="1"/>
</dbReference>
<dbReference type="InterPro" id="IPR041618">
    <property type="entry name" value="PKS_DE"/>
</dbReference>
<feature type="domain" description="Carrier" evidence="10">
    <location>
        <begin position="3210"/>
        <end position="3285"/>
    </location>
</feature>
<evidence type="ECO:0000256" key="3">
    <source>
        <dbReference type="ARBA" id="ARBA00022450"/>
    </source>
</evidence>
<proteinExistence type="predicted"/>
<keyword evidence="5" id="KW-0808">Transferase</keyword>
<dbReference type="PROSITE" id="PS50075">
    <property type="entry name" value="CARRIER"/>
    <property type="match status" value="3"/>
</dbReference>
<dbReference type="Pfam" id="PF08659">
    <property type="entry name" value="KR"/>
    <property type="match status" value="3"/>
</dbReference>
<dbReference type="InterPro" id="IPR016039">
    <property type="entry name" value="Thiolase-like"/>
</dbReference>
<dbReference type="SUPFAM" id="SSF53901">
    <property type="entry name" value="Thiolase-like"/>
    <property type="match status" value="3"/>
</dbReference>
<comment type="cofactor">
    <cofactor evidence="1">
        <name>pantetheine 4'-phosphate</name>
        <dbReference type="ChEBI" id="CHEBI:47942"/>
    </cofactor>
</comment>
<evidence type="ECO:0000256" key="9">
    <source>
        <dbReference type="PROSITE-ProRule" id="PRU01363"/>
    </source>
</evidence>
<keyword evidence="6" id="KW-0045">Antibiotic biosynthesis</keyword>